<dbReference type="InterPro" id="IPR013108">
    <property type="entry name" value="Amidohydro_3"/>
</dbReference>
<feature type="signal peptide" evidence="2">
    <location>
        <begin position="1"/>
        <end position="20"/>
    </location>
</feature>
<dbReference type="InterPro" id="IPR033932">
    <property type="entry name" value="YtcJ-like"/>
</dbReference>
<evidence type="ECO:0000259" key="3">
    <source>
        <dbReference type="Pfam" id="PF07969"/>
    </source>
</evidence>
<reference evidence="4 5" key="1">
    <citation type="journal article" date="2012" name="J. Bacteriol.">
        <title>De Novo Genome Project of Cupriavidus basilensis OR16.</title>
        <authorList>
            <person name="Cserhati M."/>
            <person name="Kriszt B."/>
            <person name="Szoboszlay S."/>
            <person name="Toth A."/>
            <person name="Szabo I."/>
            <person name="Tancsics A."/>
            <person name="Nagy I."/>
            <person name="Horvath B."/>
            <person name="Nagy I."/>
            <person name="Kukolya J."/>
        </authorList>
    </citation>
    <scope>NUCLEOTIDE SEQUENCE [LARGE SCALE GENOMIC DNA]</scope>
    <source>
        <strain evidence="4 5">OR16</strain>
    </source>
</reference>
<accession>H1SCZ9</accession>
<organism evidence="4 5">
    <name type="scientific">Cupriavidus basilensis OR16</name>
    <dbReference type="NCBI Taxonomy" id="1127483"/>
    <lineage>
        <taxon>Bacteria</taxon>
        <taxon>Pseudomonadati</taxon>
        <taxon>Pseudomonadota</taxon>
        <taxon>Betaproteobacteria</taxon>
        <taxon>Burkholderiales</taxon>
        <taxon>Burkholderiaceae</taxon>
        <taxon>Cupriavidus</taxon>
    </lineage>
</organism>
<dbReference type="SUPFAM" id="SSF51556">
    <property type="entry name" value="Metallo-dependent hydrolases"/>
    <property type="match status" value="1"/>
</dbReference>
<dbReference type="RefSeq" id="WP_006161795.1">
    <property type="nucleotide sequence ID" value="NZ_AHJE01000086.1"/>
</dbReference>
<evidence type="ECO:0000313" key="4">
    <source>
        <dbReference type="EMBL" id="EHP39645.1"/>
    </source>
</evidence>
<evidence type="ECO:0000313" key="5">
    <source>
        <dbReference type="Proteomes" id="UP000005808"/>
    </source>
</evidence>
<comment type="caution">
    <text evidence="4">The sequence shown here is derived from an EMBL/GenBank/DDBJ whole genome shotgun (WGS) entry which is preliminary data.</text>
</comment>
<dbReference type="InterPro" id="IPR011059">
    <property type="entry name" value="Metal-dep_hydrolase_composite"/>
</dbReference>
<keyword evidence="2" id="KW-0732">Signal</keyword>
<dbReference type="InterPro" id="IPR032466">
    <property type="entry name" value="Metal_Hydrolase"/>
</dbReference>
<evidence type="ECO:0000256" key="1">
    <source>
        <dbReference type="SAM" id="MobiDB-lite"/>
    </source>
</evidence>
<feature type="domain" description="Amidohydrolase 3" evidence="3">
    <location>
        <begin position="82"/>
        <end position="520"/>
    </location>
</feature>
<dbReference type="Pfam" id="PF07969">
    <property type="entry name" value="Amidohydro_3"/>
    <property type="match status" value="1"/>
</dbReference>
<dbReference type="CDD" id="cd01300">
    <property type="entry name" value="YtcJ_like"/>
    <property type="match status" value="1"/>
</dbReference>
<dbReference type="SUPFAM" id="SSF51338">
    <property type="entry name" value="Composite domain of metallo-dependent hydrolases"/>
    <property type="match status" value="1"/>
</dbReference>
<sequence length="658" mass="71458">MMMRSIRFALTLTLAAGSVAGTSICAAVENAATTADTIYINGKVLTVDAGDSTAEAVAVRDGRVQAVGHRGDIEALAGPGTRVVDLQGKTLIPGFVDAHSHFLATGAAEAFSVDLSSAPVGTVKNIDEIVARLKRKAESTPKGEWILGYGYDDTLVTEKRHPTRADLDRVSTDHPIFIRHVSGHFAVANSKALELAQITRNTPNPQGGEFRRDAATGELNGVLEETTALAAVAARIPTLSREKNLEAIRKATEIYTAKGVTTAQDGALGDPKLLGMLQEAAAQGQLRIRLVLWPTAPVAKALIDGKLEFHPPDPQLLRIGATKIFDDGSIQGYTGYLSEPYHVHAPGKDHTYRGYPTMPRDQLAALVLEQHKAGRQIAIHGNGDAAIDDILFAFSEAQKAFPRADARHIIVHAQTARDDQLARMKALGVIPSFFVLHTYYWGDRHRDVFLGPQRTMRISPAESARKLGLRFTIHTDTPVVPMDPLRLMWSAVNRISSSGKVIGAAERISPTLALRAVTARGLRHPVSQPAGRPRTDQGYPSARDHRGREDHLLTVKGMARPVLLTPAARGHRTFLCEFWRIASKRPCHSKAFAMTPTSTQAMRVQGSAKLNSVLRSSPLRLPIHCSPVPITRSASSRLARSMSLIRSSNVARVMKRWT</sequence>
<dbReference type="Gene3D" id="2.30.40.10">
    <property type="entry name" value="Urease, subunit C, domain 1"/>
    <property type="match status" value="1"/>
</dbReference>
<feature type="region of interest" description="Disordered" evidence="1">
    <location>
        <begin position="523"/>
        <end position="546"/>
    </location>
</feature>
<dbReference type="Gene3D" id="3.20.20.140">
    <property type="entry name" value="Metal-dependent hydrolases"/>
    <property type="match status" value="1"/>
</dbReference>
<keyword evidence="4" id="KW-0378">Hydrolase</keyword>
<name>H1SCZ9_9BURK</name>
<dbReference type="Gene3D" id="3.10.310.70">
    <property type="match status" value="1"/>
</dbReference>
<dbReference type="PANTHER" id="PTHR22642:SF2">
    <property type="entry name" value="PROTEIN LONG AFTER FAR-RED 3"/>
    <property type="match status" value="1"/>
</dbReference>
<proteinExistence type="predicted"/>
<dbReference type="AlphaFoldDB" id="H1SCZ9"/>
<protein>
    <submittedName>
        <fullName evidence="4">Amidohydrolase family protein</fullName>
    </submittedName>
</protein>
<dbReference type="GO" id="GO:0016810">
    <property type="term" value="F:hydrolase activity, acting on carbon-nitrogen (but not peptide) bonds"/>
    <property type="evidence" value="ECO:0007669"/>
    <property type="project" value="InterPro"/>
</dbReference>
<feature type="chain" id="PRO_5003553433" evidence="2">
    <location>
        <begin position="21"/>
        <end position="658"/>
    </location>
</feature>
<gene>
    <name evidence="4" type="ORF">OR16_30594</name>
</gene>
<dbReference type="EMBL" id="AHJE01000086">
    <property type="protein sequence ID" value="EHP39645.1"/>
    <property type="molecule type" value="Genomic_DNA"/>
</dbReference>
<dbReference type="PANTHER" id="PTHR22642">
    <property type="entry name" value="IMIDAZOLONEPROPIONASE"/>
    <property type="match status" value="1"/>
</dbReference>
<dbReference type="PATRIC" id="fig|1127483.3.peg.6110"/>
<evidence type="ECO:0000256" key="2">
    <source>
        <dbReference type="SAM" id="SignalP"/>
    </source>
</evidence>
<dbReference type="Proteomes" id="UP000005808">
    <property type="component" value="Unassembled WGS sequence"/>
</dbReference>